<keyword evidence="9" id="KW-1185">Reference proteome</keyword>
<name>A0A6L6XNG0_9ACTN</name>
<dbReference type="Proteomes" id="UP000473525">
    <property type="component" value="Unassembled WGS sequence"/>
</dbReference>
<evidence type="ECO:0000256" key="4">
    <source>
        <dbReference type="ARBA" id="ARBA00022989"/>
    </source>
</evidence>
<evidence type="ECO:0000256" key="3">
    <source>
        <dbReference type="ARBA" id="ARBA00022692"/>
    </source>
</evidence>
<feature type="transmembrane region" description="Helical" evidence="7">
    <location>
        <begin position="252"/>
        <end position="270"/>
    </location>
</feature>
<dbReference type="RefSeq" id="WP_181644998.1">
    <property type="nucleotide sequence ID" value="NZ_WSEK01000004.1"/>
</dbReference>
<feature type="compositionally biased region" description="Pro residues" evidence="6">
    <location>
        <begin position="293"/>
        <end position="308"/>
    </location>
</feature>
<keyword evidence="2" id="KW-1003">Cell membrane</keyword>
<feature type="transmembrane region" description="Helical" evidence="7">
    <location>
        <begin position="222"/>
        <end position="240"/>
    </location>
</feature>
<comment type="subcellular location">
    <subcellularLocation>
        <location evidence="1">Cell membrane</location>
        <topology evidence="1">Multi-pass membrane protein</topology>
    </subcellularLocation>
</comment>
<evidence type="ECO:0000256" key="1">
    <source>
        <dbReference type="ARBA" id="ARBA00004651"/>
    </source>
</evidence>
<gene>
    <name evidence="8" type="ORF">GON03_06625</name>
</gene>
<sequence>MPALTARIAAVRRRSPLLDHAVRTQEHYSAVKAGQQAGAVTYFAFLSFFPVLALAFFVVGLVARVYEGARDALADALDAIMPGLLGTQEGQATLDDIEKFAGTVGLVGAIVLLYSGLGWVSAMRAALVVVFELPVREHLNFVLGKVRDLVMLVVIGAILLVGVGVAGLVGGFSTQILDRLDLDVERGWLLRLLAILLGVLVGLALFYALFVLLARPHTPRRSLWSGALLGALAFEVLKQISGLLISLTQGSPAFQAFGIALVVLVWINYFSKVVLYAASWAHTSAAARAARPAPAPPPIEGPPSPPVRPEPEHPWAWPFAAGAGLMLGLVSVVRRVSGRAAGRRAGPS</sequence>
<reference evidence="8 9" key="1">
    <citation type="submission" date="2019-12" db="EMBL/GenBank/DDBJ databases">
        <authorList>
            <person name="Huq M.A."/>
        </authorList>
    </citation>
    <scope>NUCLEOTIDE SEQUENCE [LARGE SCALE GENOMIC DNA]</scope>
    <source>
        <strain evidence="8 9">MAH-18</strain>
    </source>
</reference>
<keyword evidence="4 7" id="KW-1133">Transmembrane helix</keyword>
<evidence type="ECO:0000256" key="5">
    <source>
        <dbReference type="ARBA" id="ARBA00023136"/>
    </source>
</evidence>
<evidence type="ECO:0000256" key="2">
    <source>
        <dbReference type="ARBA" id="ARBA00022475"/>
    </source>
</evidence>
<accession>A0A6L6XNG0</accession>
<evidence type="ECO:0000256" key="6">
    <source>
        <dbReference type="SAM" id="MobiDB-lite"/>
    </source>
</evidence>
<dbReference type="PIRSF" id="PIRSF035875">
    <property type="entry name" value="RNase_BN"/>
    <property type="match status" value="1"/>
</dbReference>
<protein>
    <submittedName>
        <fullName evidence="8">YihY/virulence factor BrkB family protein</fullName>
    </submittedName>
</protein>
<dbReference type="InterPro" id="IPR017039">
    <property type="entry name" value="Virul_fac_BrkB"/>
</dbReference>
<dbReference type="AlphaFoldDB" id="A0A6L6XNG0"/>
<keyword evidence="3 7" id="KW-0812">Transmembrane</keyword>
<dbReference type="EMBL" id="WSEK01000004">
    <property type="protein sequence ID" value="MVQ48851.1"/>
    <property type="molecule type" value="Genomic_DNA"/>
</dbReference>
<evidence type="ECO:0000313" key="8">
    <source>
        <dbReference type="EMBL" id="MVQ48851.1"/>
    </source>
</evidence>
<feature type="transmembrane region" description="Helical" evidence="7">
    <location>
        <begin position="42"/>
        <end position="63"/>
    </location>
</feature>
<dbReference type="Pfam" id="PF03631">
    <property type="entry name" value="Virul_fac_BrkB"/>
    <property type="match status" value="1"/>
</dbReference>
<evidence type="ECO:0000256" key="7">
    <source>
        <dbReference type="SAM" id="Phobius"/>
    </source>
</evidence>
<organism evidence="8 9">
    <name type="scientific">Nocardioides agri</name>
    <dbReference type="NCBI Taxonomy" id="2682843"/>
    <lineage>
        <taxon>Bacteria</taxon>
        <taxon>Bacillati</taxon>
        <taxon>Actinomycetota</taxon>
        <taxon>Actinomycetes</taxon>
        <taxon>Propionibacteriales</taxon>
        <taxon>Nocardioidaceae</taxon>
        <taxon>Nocardioides</taxon>
    </lineage>
</organism>
<feature type="region of interest" description="Disordered" evidence="6">
    <location>
        <begin position="291"/>
        <end position="311"/>
    </location>
</feature>
<feature type="transmembrane region" description="Helical" evidence="7">
    <location>
        <begin position="189"/>
        <end position="210"/>
    </location>
</feature>
<feature type="transmembrane region" description="Helical" evidence="7">
    <location>
        <begin position="104"/>
        <end position="129"/>
    </location>
</feature>
<comment type="caution">
    <text evidence="8">The sequence shown here is derived from an EMBL/GenBank/DDBJ whole genome shotgun (WGS) entry which is preliminary data.</text>
</comment>
<feature type="transmembrane region" description="Helical" evidence="7">
    <location>
        <begin position="315"/>
        <end position="333"/>
    </location>
</feature>
<dbReference type="PANTHER" id="PTHR30213:SF1">
    <property type="entry name" value="INNER MEMBRANE PROTEIN YHJD"/>
    <property type="match status" value="1"/>
</dbReference>
<evidence type="ECO:0000313" key="9">
    <source>
        <dbReference type="Proteomes" id="UP000473525"/>
    </source>
</evidence>
<proteinExistence type="predicted"/>
<feature type="transmembrane region" description="Helical" evidence="7">
    <location>
        <begin position="149"/>
        <end position="177"/>
    </location>
</feature>
<dbReference type="PANTHER" id="PTHR30213">
    <property type="entry name" value="INNER MEMBRANE PROTEIN YHJD"/>
    <property type="match status" value="1"/>
</dbReference>
<dbReference type="GO" id="GO:0005886">
    <property type="term" value="C:plasma membrane"/>
    <property type="evidence" value="ECO:0007669"/>
    <property type="project" value="UniProtKB-SubCell"/>
</dbReference>
<keyword evidence="5 7" id="KW-0472">Membrane</keyword>